<name>A0ABU4VKY4_9ACTN</name>
<dbReference type="EMBL" id="JAXAVX010000003">
    <property type="protein sequence ID" value="MDX8151591.1"/>
    <property type="molecule type" value="Genomic_DNA"/>
</dbReference>
<organism evidence="1 2">
    <name type="scientific">Patulibacter brassicae</name>
    <dbReference type="NCBI Taxonomy" id="1705717"/>
    <lineage>
        <taxon>Bacteria</taxon>
        <taxon>Bacillati</taxon>
        <taxon>Actinomycetota</taxon>
        <taxon>Thermoleophilia</taxon>
        <taxon>Solirubrobacterales</taxon>
        <taxon>Patulibacteraceae</taxon>
        <taxon>Patulibacter</taxon>
    </lineage>
</organism>
<proteinExistence type="predicted"/>
<sequence length="64" mass="7222">MANHLTPDELADLRGVERTEIIATCVRLGVPVYHGKIDRWLFQVALEGDERSRATGPLAEQRLH</sequence>
<reference evidence="1 2" key="1">
    <citation type="submission" date="2023-11" db="EMBL/GenBank/DDBJ databases">
        <authorList>
            <person name="Xu M."/>
            <person name="Jiang T."/>
        </authorList>
    </citation>
    <scope>NUCLEOTIDE SEQUENCE [LARGE SCALE GENOMIC DNA]</scope>
    <source>
        <strain evidence="1 2">SD</strain>
    </source>
</reference>
<accession>A0ABU4VKY4</accession>
<evidence type="ECO:0000313" key="1">
    <source>
        <dbReference type="EMBL" id="MDX8151591.1"/>
    </source>
</evidence>
<protein>
    <recommendedName>
        <fullName evidence="3">DUF4224 domain-containing protein</fullName>
    </recommendedName>
</protein>
<evidence type="ECO:0000313" key="2">
    <source>
        <dbReference type="Proteomes" id="UP001277761"/>
    </source>
</evidence>
<dbReference type="RefSeq" id="WP_319953745.1">
    <property type="nucleotide sequence ID" value="NZ_JAXAVX010000003.1"/>
</dbReference>
<evidence type="ECO:0008006" key="3">
    <source>
        <dbReference type="Google" id="ProtNLM"/>
    </source>
</evidence>
<dbReference type="Proteomes" id="UP001277761">
    <property type="component" value="Unassembled WGS sequence"/>
</dbReference>
<keyword evidence="2" id="KW-1185">Reference proteome</keyword>
<comment type="caution">
    <text evidence="1">The sequence shown here is derived from an EMBL/GenBank/DDBJ whole genome shotgun (WGS) entry which is preliminary data.</text>
</comment>
<gene>
    <name evidence="1" type="ORF">SK069_08315</name>
</gene>